<dbReference type="Proteomes" id="UP000683360">
    <property type="component" value="Unassembled WGS sequence"/>
</dbReference>
<dbReference type="EMBL" id="CAJPWZ010001723">
    <property type="protein sequence ID" value="CAG2222099.1"/>
    <property type="molecule type" value="Genomic_DNA"/>
</dbReference>
<dbReference type="SUPFAM" id="SSF101898">
    <property type="entry name" value="NHL repeat"/>
    <property type="match status" value="1"/>
</dbReference>
<evidence type="ECO:0000313" key="2">
    <source>
        <dbReference type="Proteomes" id="UP000683360"/>
    </source>
</evidence>
<reference evidence="1" key="1">
    <citation type="submission" date="2021-03" db="EMBL/GenBank/DDBJ databases">
        <authorList>
            <person name="Bekaert M."/>
        </authorList>
    </citation>
    <scope>NUCLEOTIDE SEQUENCE</scope>
</reference>
<comment type="caution">
    <text evidence="1">The sequence shown here is derived from an EMBL/GenBank/DDBJ whole genome shotgun (WGS) entry which is preliminary data.</text>
</comment>
<proteinExistence type="predicted"/>
<name>A0A8S3SMV1_MYTED</name>
<sequence length="229" mass="25930">MFMPGYVFTVSNAEHLFGKLYNGPSFKLIRSFQLKMKSVSKIISSGANSAIIGSHEDRMIHKVRFDNQGITTDEIIKVSNLFDMALLSDEKILLSVEDHNLKLIEIFVGVAKYKSPGIIEDGKIVVLDKNGREIKSYQIDNQTGNKLFTCPTRILTCSDRSIYAVESLERFVKSNYYNSRARIVGITREGKQKWSYIDTYPFKPKDIALTPPGLIVILLKNDRINDAIT</sequence>
<dbReference type="AlphaFoldDB" id="A0A8S3SMV1"/>
<evidence type="ECO:0000313" key="1">
    <source>
        <dbReference type="EMBL" id="CAG2222099.1"/>
    </source>
</evidence>
<accession>A0A8S3SMV1</accession>
<gene>
    <name evidence="1" type="ORF">MEDL_35460</name>
</gene>
<protein>
    <submittedName>
        <fullName evidence="1">Uncharacterized protein</fullName>
    </submittedName>
</protein>
<keyword evidence="2" id="KW-1185">Reference proteome</keyword>
<organism evidence="1 2">
    <name type="scientific">Mytilus edulis</name>
    <name type="common">Blue mussel</name>
    <dbReference type="NCBI Taxonomy" id="6550"/>
    <lineage>
        <taxon>Eukaryota</taxon>
        <taxon>Metazoa</taxon>
        <taxon>Spiralia</taxon>
        <taxon>Lophotrochozoa</taxon>
        <taxon>Mollusca</taxon>
        <taxon>Bivalvia</taxon>
        <taxon>Autobranchia</taxon>
        <taxon>Pteriomorphia</taxon>
        <taxon>Mytilida</taxon>
        <taxon>Mytiloidea</taxon>
        <taxon>Mytilidae</taxon>
        <taxon>Mytilinae</taxon>
        <taxon>Mytilus</taxon>
    </lineage>
</organism>